<reference evidence="1" key="1">
    <citation type="submission" date="2023-05" db="EMBL/GenBank/DDBJ databases">
        <authorList>
            <person name="Huff M."/>
        </authorList>
    </citation>
    <scope>NUCLEOTIDE SEQUENCE</scope>
</reference>
<name>A0AAD2A652_9LAMI</name>
<sequence length="143" mass="16030">MSEHSSEVGGLLETEVKSQFGASSLIIICEDVILIRYVVFTHETQVTGDPLIQRKDDTSEALKLRLEAFRQQTKPVSVYYPSFIAYRQLLSHIKALVSILSSFDNQKYVQVIDYYSEKGVVAHIQAGKPSKEVTAEVHKVLSA</sequence>
<gene>
    <name evidence="1" type="ORF">FPE_LOCUS27100</name>
</gene>
<dbReference type="InterPro" id="IPR027417">
    <property type="entry name" value="P-loop_NTPase"/>
</dbReference>
<dbReference type="Proteomes" id="UP000834106">
    <property type="component" value="Chromosome 17"/>
</dbReference>
<organism evidence="1 2">
    <name type="scientific">Fraxinus pennsylvanica</name>
    <dbReference type="NCBI Taxonomy" id="56036"/>
    <lineage>
        <taxon>Eukaryota</taxon>
        <taxon>Viridiplantae</taxon>
        <taxon>Streptophyta</taxon>
        <taxon>Embryophyta</taxon>
        <taxon>Tracheophyta</taxon>
        <taxon>Spermatophyta</taxon>
        <taxon>Magnoliopsida</taxon>
        <taxon>eudicotyledons</taxon>
        <taxon>Gunneridae</taxon>
        <taxon>Pentapetalae</taxon>
        <taxon>asterids</taxon>
        <taxon>lamiids</taxon>
        <taxon>Lamiales</taxon>
        <taxon>Oleaceae</taxon>
        <taxon>Oleeae</taxon>
        <taxon>Fraxinus</taxon>
    </lineage>
</organism>
<evidence type="ECO:0000313" key="2">
    <source>
        <dbReference type="Proteomes" id="UP000834106"/>
    </source>
</evidence>
<protein>
    <submittedName>
        <fullName evidence="1">Uncharacterized protein</fullName>
    </submittedName>
</protein>
<accession>A0AAD2A652</accession>
<dbReference type="EMBL" id="OU503052">
    <property type="protein sequence ID" value="CAI9779670.1"/>
    <property type="molecule type" value="Genomic_DNA"/>
</dbReference>
<proteinExistence type="predicted"/>
<evidence type="ECO:0000313" key="1">
    <source>
        <dbReference type="EMBL" id="CAI9779670.1"/>
    </source>
</evidence>
<dbReference type="AlphaFoldDB" id="A0AAD2A652"/>
<keyword evidence="2" id="KW-1185">Reference proteome</keyword>
<dbReference type="Gene3D" id="3.40.50.300">
    <property type="entry name" value="P-loop containing nucleotide triphosphate hydrolases"/>
    <property type="match status" value="1"/>
</dbReference>